<gene>
    <name evidence="2" type="ORF">KC19_6G065100</name>
</gene>
<feature type="region of interest" description="Disordered" evidence="1">
    <location>
        <begin position="118"/>
        <end position="138"/>
    </location>
</feature>
<keyword evidence="3" id="KW-1185">Reference proteome</keyword>
<evidence type="ECO:0000313" key="3">
    <source>
        <dbReference type="Proteomes" id="UP000822688"/>
    </source>
</evidence>
<proteinExistence type="predicted"/>
<organism evidence="2 3">
    <name type="scientific">Ceratodon purpureus</name>
    <name type="common">Fire moss</name>
    <name type="synonym">Dicranum purpureum</name>
    <dbReference type="NCBI Taxonomy" id="3225"/>
    <lineage>
        <taxon>Eukaryota</taxon>
        <taxon>Viridiplantae</taxon>
        <taxon>Streptophyta</taxon>
        <taxon>Embryophyta</taxon>
        <taxon>Bryophyta</taxon>
        <taxon>Bryophytina</taxon>
        <taxon>Bryopsida</taxon>
        <taxon>Dicranidae</taxon>
        <taxon>Pseudoditrichales</taxon>
        <taxon>Ditrichaceae</taxon>
        <taxon>Ceratodon</taxon>
    </lineage>
</organism>
<dbReference type="AlphaFoldDB" id="A0A8T0HEL9"/>
<protein>
    <submittedName>
        <fullName evidence="2">Uncharacterized protein</fullName>
    </submittedName>
</protein>
<dbReference type="Proteomes" id="UP000822688">
    <property type="component" value="Chromosome 6"/>
</dbReference>
<name>A0A8T0HEL9_CERPU</name>
<feature type="compositionally biased region" description="Basic and acidic residues" evidence="1">
    <location>
        <begin position="129"/>
        <end position="138"/>
    </location>
</feature>
<evidence type="ECO:0000313" key="2">
    <source>
        <dbReference type="EMBL" id="KAG0569107.1"/>
    </source>
</evidence>
<evidence type="ECO:0000256" key="1">
    <source>
        <dbReference type="SAM" id="MobiDB-lite"/>
    </source>
</evidence>
<accession>A0A8T0HEL9</accession>
<reference evidence="2 3" key="1">
    <citation type="submission" date="2020-06" db="EMBL/GenBank/DDBJ databases">
        <title>WGS assembly of Ceratodon purpureus strain R40.</title>
        <authorList>
            <person name="Carey S.B."/>
            <person name="Jenkins J."/>
            <person name="Shu S."/>
            <person name="Lovell J.T."/>
            <person name="Sreedasyam A."/>
            <person name="Maumus F."/>
            <person name="Tiley G.P."/>
            <person name="Fernandez-Pozo N."/>
            <person name="Barry K."/>
            <person name="Chen C."/>
            <person name="Wang M."/>
            <person name="Lipzen A."/>
            <person name="Daum C."/>
            <person name="Saski C.A."/>
            <person name="Payton A.C."/>
            <person name="Mcbreen J.C."/>
            <person name="Conrad R.E."/>
            <person name="Kollar L.M."/>
            <person name="Olsson S."/>
            <person name="Huttunen S."/>
            <person name="Landis J.B."/>
            <person name="Wickett N.J."/>
            <person name="Johnson M.G."/>
            <person name="Rensing S.A."/>
            <person name="Grimwood J."/>
            <person name="Schmutz J."/>
            <person name="Mcdaniel S.F."/>
        </authorList>
    </citation>
    <scope>NUCLEOTIDE SEQUENCE [LARGE SCALE GENOMIC DNA]</scope>
    <source>
        <strain evidence="2 3">R40</strain>
    </source>
</reference>
<sequence>MPVPTLFAFVSICVPLHRLTQLRCQSSVALELELKRTAGEWSTQEWQSECAPTSGGAAMGENEGGLRFACIARSRTWSGCGGAGAAWRRWDSIPDRMPDQSGRKGFRGGECWGMATLDSWESGSGTGFTEKRSVEDVR</sequence>
<dbReference type="EMBL" id="CM026427">
    <property type="protein sequence ID" value="KAG0569107.1"/>
    <property type="molecule type" value="Genomic_DNA"/>
</dbReference>
<comment type="caution">
    <text evidence="2">The sequence shown here is derived from an EMBL/GenBank/DDBJ whole genome shotgun (WGS) entry which is preliminary data.</text>
</comment>